<dbReference type="InterPro" id="IPR051063">
    <property type="entry name" value="PDI"/>
</dbReference>
<dbReference type="FunCoup" id="Q6BWR4">
    <property type="interactions" value="115"/>
</dbReference>
<dbReference type="RefSeq" id="XP_457355.2">
    <property type="nucleotide sequence ID" value="XM_457355.1"/>
</dbReference>
<dbReference type="OMA" id="RQVNCVE"/>
<comment type="similarity">
    <text evidence="1">Belongs to the protein disulfide isomerase family.</text>
</comment>
<proteinExistence type="inferred from homology"/>
<evidence type="ECO:0000256" key="5">
    <source>
        <dbReference type="SAM" id="Phobius"/>
    </source>
</evidence>
<evidence type="ECO:0000313" key="8">
    <source>
        <dbReference type="EMBL" id="CAG85359.2"/>
    </source>
</evidence>
<dbReference type="KEGG" id="dha:DEHA2B09306g"/>
<evidence type="ECO:0000256" key="3">
    <source>
        <dbReference type="SAM" id="Coils"/>
    </source>
</evidence>
<dbReference type="InParanoid" id="Q6BWR4"/>
<dbReference type="GO" id="GO:0003756">
    <property type="term" value="F:protein disulfide isomerase activity"/>
    <property type="evidence" value="ECO:0007669"/>
    <property type="project" value="TreeGrafter"/>
</dbReference>
<name>Q6BWR4_DEBHA</name>
<dbReference type="VEuPathDB" id="FungiDB:DEHA2B09306g"/>
<accession>Q6BWR4</accession>
<feature type="chain" id="PRO_5004271094" evidence="6">
    <location>
        <begin position="21"/>
        <end position="786"/>
    </location>
</feature>
<protein>
    <submittedName>
        <fullName evidence="8">DEHA2B09306p</fullName>
    </submittedName>
</protein>
<reference evidence="8 9" key="1">
    <citation type="journal article" date="2004" name="Nature">
        <title>Genome evolution in yeasts.</title>
        <authorList>
            <consortium name="Genolevures"/>
            <person name="Dujon B."/>
            <person name="Sherman D."/>
            <person name="Fischer G."/>
            <person name="Durrens P."/>
            <person name="Casaregola S."/>
            <person name="Lafontaine I."/>
            <person name="de Montigny J."/>
            <person name="Marck C."/>
            <person name="Neuveglise C."/>
            <person name="Talla E."/>
            <person name="Goffard N."/>
            <person name="Frangeul L."/>
            <person name="Aigle M."/>
            <person name="Anthouard V."/>
            <person name="Babour A."/>
            <person name="Barbe V."/>
            <person name="Barnay S."/>
            <person name="Blanchin S."/>
            <person name="Beckerich J.M."/>
            <person name="Beyne E."/>
            <person name="Bleykasten C."/>
            <person name="Boisrame A."/>
            <person name="Boyer J."/>
            <person name="Cattolico L."/>
            <person name="Confanioleri F."/>
            <person name="de Daruvar A."/>
            <person name="Despons L."/>
            <person name="Fabre E."/>
            <person name="Fairhead C."/>
            <person name="Ferry-Dumazet H."/>
            <person name="Groppi A."/>
            <person name="Hantraye F."/>
            <person name="Hennequin C."/>
            <person name="Jauniaux N."/>
            <person name="Joyet P."/>
            <person name="Kachouri R."/>
            <person name="Kerrest A."/>
            <person name="Koszul R."/>
            <person name="Lemaire M."/>
            <person name="Lesur I."/>
            <person name="Ma L."/>
            <person name="Muller H."/>
            <person name="Nicaud J.M."/>
            <person name="Nikolski M."/>
            <person name="Oztas S."/>
            <person name="Ozier-Kalogeropoulos O."/>
            <person name="Pellenz S."/>
            <person name="Potier S."/>
            <person name="Richard G.F."/>
            <person name="Straub M.L."/>
            <person name="Suleau A."/>
            <person name="Swennene D."/>
            <person name="Tekaia F."/>
            <person name="Wesolowski-Louvel M."/>
            <person name="Westhof E."/>
            <person name="Wirth B."/>
            <person name="Zeniou-Meyer M."/>
            <person name="Zivanovic I."/>
            <person name="Bolotin-Fukuhara M."/>
            <person name="Thierry A."/>
            <person name="Bouchier C."/>
            <person name="Caudron B."/>
            <person name="Scarpelli C."/>
            <person name="Gaillardin C."/>
            <person name="Weissenbach J."/>
            <person name="Wincker P."/>
            <person name="Souciet J.L."/>
        </authorList>
    </citation>
    <scope>NUCLEOTIDE SEQUENCE [LARGE SCALE GENOMIC DNA]</scope>
    <source>
        <strain evidence="9">ATCC 36239 / CBS 767 / BCRC 21394 / JCM 1990 / NBRC 0083 / IGC 2968</strain>
    </source>
</reference>
<dbReference type="InterPro" id="IPR036249">
    <property type="entry name" value="Thioredoxin-like_sf"/>
</dbReference>
<dbReference type="AlphaFoldDB" id="Q6BWR4"/>
<keyword evidence="5" id="KW-1133">Transmembrane helix</keyword>
<keyword evidence="2 6" id="KW-0732">Signal</keyword>
<keyword evidence="5" id="KW-0812">Transmembrane</keyword>
<gene>
    <name evidence="8" type="ordered locus">DEHA2B09306g</name>
</gene>
<dbReference type="SUPFAM" id="SSF52833">
    <property type="entry name" value="Thioredoxin-like"/>
    <property type="match status" value="2"/>
</dbReference>
<dbReference type="Proteomes" id="UP000000599">
    <property type="component" value="Chromosome B"/>
</dbReference>
<feature type="signal peptide" evidence="6">
    <location>
        <begin position="1"/>
        <end position="20"/>
    </location>
</feature>
<dbReference type="GeneID" id="2913254"/>
<feature type="coiled-coil region" evidence="3">
    <location>
        <begin position="591"/>
        <end position="625"/>
    </location>
</feature>
<feature type="transmembrane region" description="Helical" evidence="5">
    <location>
        <begin position="741"/>
        <end position="758"/>
    </location>
</feature>
<dbReference type="eggNOG" id="KOG0191">
    <property type="taxonomic scope" value="Eukaryota"/>
</dbReference>
<feature type="domain" description="Thioredoxin" evidence="7">
    <location>
        <begin position="60"/>
        <end position="222"/>
    </location>
</feature>
<evidence type="ECO:0000256" key="6">
    <source>
        <dbReference type="SAM" id="SignalP"/>
    </source>
</evidence>
<dbReference type="Pfam" id="PF00085">
    <property type="entry name" value="Thioredoxin"/>
    <property type="match status" value="1"/>
</dbReference>
<evidence type="ECO:0000259" key="7">
    <source>
        <dbReference type="PROSITE" id="PS51352"/>
    </source>
</evidence>
<evidence type="ECO:0000256" key="2">
    <source>
        <dbReference type="ARBA" id="ARBA00022729"/>
    </source>
</evidence>
<keyword evidence="3" id="KW-0175">Coiled coil</keyword>
<dbReference type="PROSITE" id="PS51352">
    <property type="entry name" value="THIOREDOXIN_2"/>
    <property type="match status" value="1"/>
</dbReference>
<keyword evidence="5" id="KW-0472">Membrane</keyword>
<dbReference type="HOGENOM" id="CLU_024937_0_0_1"/>
<evidence type="ECO:0000313" key="9">
    <source>
        <dbReference type="Proteomes" id="UP000000599"/>
    </source>
</evidence>
<dbReference type="STRING" id="284592.Q6BWR4"/>
<dbReference type="InterPro" id="IPR013766">
    <property type="entry name" value="Thioredoxin_domain"/>
</dbReference>
<keyword evidence="9" id="KW-1185">Reference proteome</keyword>
<evidence type="ECO:0000256" key="4">
    <source>
        <dbReference type="SAM" id="MobiDB-lite"/>
    </source>
</evidence>
<dbReference type="GO" id="GO:0006457">
    <property type="term" value="P:protein folding"/>
    <property type="evidence" value="ECO:0007669"/>
    <property type="project" value="TreeGrafter"/>
</dbReference>
<dbReference type="EMBL" id="CR382134">
    <property type="protein sequence ID" value="CAG85359.2"/>
    <property type="molecule type" value="Genomic_DNA"/>
</dbReference>
<dbReference type="PANTHER" id="PTHR45672:SF3">
    <property type="entry name" value="THIOREDOXIN DOMAIN-CONTAINING PROTEIN 5"/>
    <property type="match status" value="1"/>
</dbReference>
<dbReference type="CDD" id="cd02961">
    <property type="entry name" value="PDI_a_family"/>
    <property type="match status" value="1"/>
</dbReference>
<evidence type="ECO:0000256" key="1">
    <source>
        <dbReference type="ARBA" id="ARBA00006347"/>
    </source>
</evidence>
<feature type="compositionally biased region" description="Basic and acidic residues" evidence="4">
    <location>
        <begin position="69"/>
        <end position="78"/>
    </location>
</feature>
<dbReference type="OrthoDB" id="72053at2759"/>
<feature type="region of interest" description="Disordered" evidence="4">
    <location>
        <begin position="56"/>
        <end position="82"/>
    </location>
</feature>
<dbReference type="PANTHER" id="PTHR45672">
    <property type="entry name" value="PROTEIN DISULFIDE-ISOMERASE C17H9.14C-RELATED"/>
    <property type="match status" value="1"/>
</dbReference>
<dbReference type="GO" id="GO:0005783">
    <property type="term" value="C:endoplasmic reticulum"/>
    <property type="evidence" value="ECO:0007669"/>
    <property type="project" value="TreeGrafter"/>
</dbReference>
<dbReference type="Gene3D" id="3.40.30.10">
    <property type="entry name" value="Glutaredoxin"/>
    <property type="match status" value="1"/>
</dbReference>
<organism evidence="8 9">
    <name type="scientific">Debaryomyces hansenii (strain ATCC 36239 / CBS 767 / BCRC 21394 / JCM 1990 / NBRC 0083 / IGC 2968)</name>
    <name type="common">Yeast</name>
    <name type="synonym">Torulaspora hansenii</name>
    <dbReference type="NCBI Taxonomy" id="284592"/>
    <lineage>
        <taxon>Eukaryota</taxon>
        <taxon>Fungi</taxon>
        <taxon>Dikarya</taxon>
        <taxon>Ascomycota</taxon>
        <taxon>Saccharomycotina</taxon>
        <taxon>Pichiomycetes</taxon>
        <taxon>Debaryomycetaceae</taxon>
        <taxon>Debaryomyces</taxon>
    </lineage>
</organism>
<sequence>MKLSFVRAALIFTLLPSALGKPAVIGKSGSLESVADRLEIEKEVVPDINVVVENKKPNKEVDGDTSPDLESKKVKEGVTSEEEGEVNVEQKVVVSDVELPEELKLADFAQSTSGQLSFVEFYSPYCSHCKQLAPVWEATYKEFYLEMKELNIQMRQVNCVESGDLCDKENVDSFPSLRLYVPDTDKVTGEPIEDKSRFVGSFPRSLMRTADNFKKYMKNAVAEYDSGAINLPSSSHLLTVDELLKVVAGDIEQAHFVAFFPSTDKQWKESDAQSKNLFPSTCIDCYEYKQIWGRLSNQILSTVKSAHVNCRSNPNICEKLGFRDLTTGSGRPRPPRFAMFLPEKTGIVRFDYEGAYTLADLKAFASRLYESSQYEKISAATLSEVMEYRNNLPFAPLKSYYPLNNKISVVFYYDEETVTEEDRAILPYLLEYVMKSPFNVYLYTAKNKKFEKNVVTQAENLVEFINYDDDLQPKKFDKAMHLATTLTAKPTILVYRDNTLFTSIYQNFAPEDMRNYNKIDEFIKKNQFPLYQELTPELMEHYFNSNTEEAAADKVVVTFINSEDARSTNEALYNMSLIAHDYYYLKKEYYFNDMTKRREAKTENAARLQQKNADSIKVIKEMRRKVPHFFDSHEVVFTFIDVCNHPNLAKAQGWDISQADYKPGDAIIVTKDDRKYWDTNIFGKKLTNDPFQLKPVLQYLLDPELLFGKVHERDIRLTSKLVGSPYGDKLRFMDGVHRHGFFGYLFLVIAVYSLVTGFRKYLAIRRKYATKTTTGLGIIGNLDKKD</sequence>